<feature type="region of interest" description="Disordered" evidence="1">
    <location>
        <begin position="1"/>
        <end position="216"/>
    </location>
</feature>
<organism evidence="2 3">
    <name type="scientific">Cercophora samala</name>
    <dbReference type="NCBI Taxonomy" id="330535"/>
    <lineage>
        <taxon>Eukaryota</taxon>
        <taxon>Fungi</taxon>
        <taxon>Dikarya</taxon>
        <taxon>Ascomycota</taxon>
        <taxon>Pezizomycotina</taxon>
        <taxon>Sordariomycetes</taxon>
        <taxon>Sordariomycetidae</taxon>
        <taxon>Sordariales</taxon>
        <taxon>Lasiosphaeriaceae</taxon>
        <taxon>Cercophora</taxon>
    </lineage>
</organism>
<keyword evidence="3" id="KW-1185">Reference proteome</keyword>
<evidence type="ECO:0000256" key="1">
    <source>
        <dbReference type="SAM" id="MobiDB-lite"/>
    </source>
</evidence>
<feature type="compositionally biased region" description="Low complexity" evidence="1">
    <location>
        <begin position="76"/>
        <end position="87"/>
    </location>
</feature>
<dbReference type="AlphaFoldDB" id="A0AA39Z8Z7"/>
<reference evidence="2" key="1">
    <citation type="submission" date="2023-06" db="EMBL/GenBank/DDBJ databases">
        <title>Genome-scale phylogeny and comparative genomics of the fungal order Sordariales.</title>
        <authorList>
            <consortium name="Lawrence Berkeley National Laboratory"/>
            <person name="Hensen N."/>
            <person name="Bonometti L."/>
            <person name="Westerberg I."/>
            <person name="Brannstrom I.O."/>
            <person name="Guillou S."/>
            <person name="Cros-Aarteil S."/>
            <person name="Calhoun S."/>
            <person name="Haridas S."/>
            <person name="Kuo A."/>
            <person name="Mondo S."/>
            <person name="Pangilinan J."/>
            <person name="Riley R."/>
            <person name="Labutti K."/>
            <person name="Andreopoulos B."/>
            <person name="Lipzen A."/>
            <person name="Chen C."/>
            <person name="Yanf M."/>
            <person name="Daum C."/>
            <person name="Ng V."/>
            <person name="Clum A."/>
            <person name="Steindorff A."/>
            <person name="Ohm R."/>
            <person name="Martin F."/>
            <person name="Silar P."/>
            <person name="Natvig D."/>
            <person name="Lalanne C."/>
            <person name="Gautier V."/>
            <person name="Ament-Velasquez S.L."/>
            <person name="Kruys A."/>
            <person name="Hutchinson M.I."/>
            <person name="Powell A.J."/>
            <person name="Barry K."/>
            <person name="Miller A.N."/>
            <person name="Grigoriev I.V."/>
            <person name="Debuchy R."/>
            <person name="Gladieux P."/>
            <person name="Thoren M.H."/>
            <person name="Johannesson H."/>
        </authorList>
    </citation>
    <scope>NUCLEOTIDE SEQUENCE</scope>
    <source>
        <strain evidence="2">CBS 307.81</strain>
    </source>
</reference>
<protein>
    <submittedName>
        <fullName evidence="2">Uncharacterized protein</fullName>
    </submittedName>
</protein>
<comment type="caution">
    <text evidence="2">The sequence shown here is derived from an EMBL/GenBank/DDBJ whole genome shotgun (WGS) entry which is preliminary data.</text>
</comment>
<evidence type="ECO:0000313" key="2">
    <source>
        <dbReference type="EMBL" id="KAK0666376.1"/>
    </source>
</evidence>
<dbReference type="Proteomes" id="UP001174997">
    <property type="component" value="Unassembled WGS sequence"/>
</dbReference>
<gene>
    <name evidence="2" type="ORF">QBC41DRAFT_151215</name>
</gene>
<dbReference type="EMBL" id="JAULSY010000089">
    <property type="protein sequence ID" value="KAK0666376.1"/>
    <property type="molecule type" value="Genomic_DNA"/>
</dbReference>
<sequence length="216" mass="21493">MAPNKAPSAGAKVNLGSKAPVTHESTGTVDPSSLAAESRRHGGAFSENPTSSGSSPGQPASQSEYQSSLSGAAKPSTSTGISSNSASLESAQMSKSSHSERGQRGMPSKSTKTEESKMVSSPEGQGGKAPSYVENLVHGSAERGGKPHGKNLTEGGFEGSGTAEGALPEPGSEDDPGRAAFRKLAGSAAAGSGMAKGVKESEGRKGFAQLGSEESA</sequence>
<feature type="compositionally biased region" description="Low complexity" evidence="1">
    <location>
        <begin position="51"/>
        <end position="63"/>
    </location>
</feature>
<proteinExistence type="predicted"/>
<feature type="compositionally biased region" description="Low complexity" evidence="1">
    <location>
        <begin position="185"/>
        <end position="196"/>
    </location>
</feature>
<evidence type="ECO:0000313" key="3">
    <source>
        <dbReference type="Proteomes" id="UP001174997"/>
    </source>
</evidence>
<name>A0AA39Z8Z7_9PEZI</name>
<accession>A0AA39Z8Z7</accession>